<comment type="caution">
    <text evidence="1">The sequence shown here is derived from an EMBL/GenBank/DDBJ whole genome shotgun (WGS) entry which is preliminary data.</text>
</comment>
<dbReference type="EMBL" id="AZEH01000039">
    <property type="protein sequence ID" value="KRL04459.1"/>
    <property type="molecule type" value="Genomic_DNA"/>
</dbReference>
<name>A0A0R1MJ29_9LACO</name>
<sequence length="61" mass="6506">MFKLVLNVFEKATTQHYQLLLDADPSKKAVDSYLARGICIEAKKSGSGVLVGCGSPSFNAS</sequence>
<organism evidence="1 2">
    <name type="scientific">Liquorilactobacillus oeni DSM 19972</name>
    <dbReference type="NCBI Taxonomy" id="1423777"/>
    <lineage>
        <taxon>Bacteria</taxon>
        <taxon>Bacillati</taxon>
        <taxon>Bacillota</taxon>
        <taxon>Bacilli</taxon>
        <taxon>Lactobacillales</taxon>
        <taxon>Lactobacillaceae</taxon>
        <taxon>Liquorilactobacillus</taxon>
    </lineage>
</organism>
<dbReference type="RefSeq" id="WP_235805595.1">
    <property type="nucleotide sequence ID" value="NZ_AZEH01000039.1"/>
</dbReference>
<protein>
    <submittedName>
        <fullName evidence="1">Uncharacterized protein</fullName>
    </submittedName>
</protein>
<keyword evidence="2" id="KW-1185">Reference proteome</keyword>
<evidence type="ECO:0000313" key="2">
    <source>
        <dbReference type="Proteomes" id="UP000051686"/>
    </source>
</evidence>
<dbReference type="STRING" id="1423777.FD46_GL001589"/>
<accession>A0A0R1MJ29</accession>
<proteinExistence type="predicted"/>
<dbReference type="Proteomes" id="UP000051686">
    <property type="component" value="Unassembled WGS sequence"/>
</dbReference>
<reference evidence="1 2" key="1">
    <citation type="journal article" date="2015" name="Genome Announc.">
        <title>Expanding the biotechnology potential of lactobacilli through comparative genomics of 213 strains and associated genera.</title>
        <authorList>
            <person name="Sun Z."/>
            <person name="Harris H.M."/>
            <person name="McCann A."/>
            <person name="Guo C."/>
            <person name="Argimon S."/>
            <person name="Zhang W."/>
            <person name="Yang X."/>
            <person name="Jeffery I.B."/>
            <person name="Cooney J.C."/>
            <person name="Kagawa T.F."/>
            <person name="Liu W."/>
            <person name="Song Y."/>
            <person name="Salvetti E."/>
            <person name="Wrobel A."/>
            <person name="Rasinkangas P."/>
            <person name="Parkhill J."/>
            <person name="Rea M.C."/>
            <person name="O'Sullivan O."/>
            <person name="Ritari J."/>
            <person name="Douillard F.P."/>
            <person name="Paul Ross R."/>
            <person name="Yang R."/>
            <person name="Briner A.E."/>
            <person name="Felis G.E."/>
            <person name="de Vos W.M."/>
            <person name="Barrangou R."/>
            <person name="Klaenhammer T.R."/>
            <person name="Caufield P.W."/>
            <person name="Cui Y."/>
            <person name="Zhang H."/>
            <person name="O'Toole P.W."/>
        </authorList>
    </citation>
    <scope>NUCLEOTIDE SEQUENCE [LARGE SCALE GENOMIC DNA]</scope>
    <source>
        <strain evidence="1 2">DSM 19972</strain>
    </source>
</reference>
<gene>
    <name evidence="1" type="ORF">FD46_GL001589</name>
</gene>
<dbReference type="AlphaFoldDB" id="A0A0R1MJ29"/>
<evidence type="ECO:0000313" key="1">
    <source>
        <dbReference type="EMBL" id="KRL04459.1"/>
    </source>
</evidence>